<gene>
    <name evidence="1" type="ORF">BJ508DRAFT_160860</name>
</gene>
<dbReference type="EMBL" id="ML119716">
    <property type="protein sequence ID" value="RPA78059.1"/>
    <property type="molecule type" value="Genomic_DNA"/>
</dbReference>
<dbReference type="Proteomes" id="UP000275078">
    <property type="component" value="Unassembled WGS sequence"/>
</dbReference>
<evidence type="ECO:0000313" key="2">
    <source>
        <dbReference type="Proteomes" id="UP000275078"/>
    </source>
</evidence>
<proteinExistence type="predicted"/>
<organism evidence="1 2">
    <name type="scientific">Ascobolus immersus RN42</name>
    <dbReference type="NCBI Taxonomy" id="1160509"/>
    <lineage>
        <taxon>Eukaryota</taxon>
        <taxon>Fungi</taxon>
        <taxon>Dikarya</taxon>
        <taxon>Ascomycota</taxon>
        <taxon>Pezizomycotina</taxon>
        <taxon>Pezizomycetes</taxon>
        <taxon>Pezizales</taxon>
        <taxon>Ascobolaceae</taxon>
        <taxon>Ascobolus</taxon>
    </lineage>
</organism>
<evidence type="ECO:0000313" key="1">
    <source>
        <dbReference type="EMBL" id="RPA78059.1"/>
    </source>
</evidence>
<dbReference type="AlphaFoldDB" id="A0A3N4HWM3"/>
<protein>
    <submittedName>
        <fullName evidence="1">Uncharacterized protein</fullName>
    </submittedName>
</protein>
<sequence>MSLISPEPRAQNHKWGAPVPHLVMSKELEIPMPSLNQNKLSSHLRRFCTLKDSVWSLPIESGSKAASRADIRQVLFNLIVEICTLGVVLSDYQDYRAREVTQTRVLWYNPKPGAWKSDDTKRYYLLLCPGSGREPHVHLHEDRHRLARLRPRHCYDCDGATGSDAYSRNASMMIGRFWDRCRVLDSGRIRSRTYQPRLAFARQFLHQTQDYYEVELRSRTNQPCFALARQFLHQTQDDYEVELTSFLNQTRMFRTKKCWLLYQVLKCCYGRLRTDAVLILKDIGIDRKYNSTASLLLAKQALLNVKY</sequence>
<name>A0A3N4HWM3_ASCIM</name>
<reference evidence="1 2" key="1">
    <citation type="journal article" date="2018" name="Nat. Ecol. Evol.">
        <title>Pezizomycetes genomes reveal the molecular basis of ectomycorrhizal truffle lifestyle.</title>
        <authorList>
            <person name="Murat C."/>
            <person name="Payen T."/>
            <person name="Noel B."/>
            <person name="Kuo A."/>
            <person name="Morin E."/>
            <person name="Chen J."/>
            <person name="Kohler A."/>
            <person name="Krizsan K."/>
            <person name="Balestrini R."/>
            <person name="Da Silva C."/>
            <person name="Montanini B."/>
            <person name="Hainaut M."/>
            <person name="Levati E."/>
            <person name="Barry K.W."/>
            <person name="Belfiori B."/>
            <person name="Cichocki N."/>
            <person name="Clum A."/>
            <person name="Dockter R.B."/>
            <person name="Fauchery L."/>
            <person name="Guy J."/>
            <person name="Iotti M."/>
            <person name="Le Tacon F."/>
            <person name="Lindquist E.A."/>
            <person name="Lipzen A."/>
            <person name="Malagnac F."/>
            <person name="Mello A."/>
            <person name="Molinier V."/>
            <person name="Miyauchi S."/>
            <person name="Poulain J."/>
            <person name="Riccioni C."/>
            <person name="Rubini A."/>
            <person name="Sitrit Y."/>
            <person name="Splivallo R."/>
            <person name="Traeger S."/>
            <person name="Wang M."/>
            <person name="Zifcakova L."/>
            <person name="Wipf D."/>
            <person name="Zambonelli A."/>
            <person name="Paolocci F."/>
            <person name="Nowrousian M."/>
            <person name="Ottonello S."/>
            <person name="Baldrian P."/>
            <person name="Spatafora J.W."/>
            <person name="Henrissat B."/>
            <person name="Nagy L.G."/>
            <person name="Aury J.M."/>
            <person name="Wincker P."/>
            <person name="Grigoriev I.V."/>
            <person name="Bonfante P."/>
            <person name="Martin F.M."/>
        </authorList>
    </citation>
    <scope>NUCLEOTIDE SEQUENCE [LARGE SCALE GENOMIC DNA]</scope>
    <source>
        <strain evidence="1 2">RN42</strain>
    </source>
</reference>
<keyword evidence="2" id="KW-1185">Reference proteome</keyword>
<accession>A0A3N4HWM3</accession>